<proteinExistence type="predicted"/>
<name>A0A4Q9Z225_9FLAO</name>
<accession>A0A4Q9Z225</accession>
<comment type="caution">
    <text evidence="1">The sequence shown here is derived from an EMBL/GenBank/DDBJ whole genome shotgun (WGS) entry which is preliminary data.</text>
</comment>
<dbReference type="AlphaFoldDB" id="A0A4Q9Z225"/>
<reference evidence="1 2" key="1">
    <citation type="submission" date="2019-02" db="EMBL/GenBank/DDBJ databases">
        <title>Flavobacterium sp. RD-2-33 isolated from forest soil.</title>
        <authorList>
            <person name="Chaudhary D.K."/>
        </authorList>
    </citation>
    <scope>NUCLEOTIDE SEQUENCE [LARGE SCALE GENOMIC DNA]</scope>
    <source>
        <strain evidence="1 2">RD-2-33</strain>
    </source>
</reference>
<gene>
    <name evidence="1" type="ORF">EZL74_04035</name>
</gene>
<dbReference type="OrthoDB" id="1148517at2"/>
<evidence type="ECO:0000313" key="2">
    <source>
        <dbReference type="Proteomes" id="UP000293300"/>
    </source>
</evidence>
<keyword evidence="2" id="KW-1185">Reference proteome</keyword>
<dbReference type="Proteomes" id="UP000293300">
    <property type="component" value="Unassembled WGS sequence"/>
</dbReference>
<dbReference type="EMBL" id="SJPE01000003">
    <property type="protein sequence ID" value="TBX70353.1"/>
    <property type="molecule type" value="Genomic_DNA"/>
</dbReference>
<evidence type="ECO:0000313" key="1">
    <source>
        <dbReference type="EMBL" id="TBX70353.1"/>
    </source>
</evidence>
<organism evidence="1 2">
    <name type="scientific">Flavobacterium silvisoli</name>
    <dbReference type="NCBI Taxonomy" id="2529433"/>
    <lineage>
        <taxon>Bacteria</taxon>
        <taxon>Pseudomonadati</taxon>
        <taxon>Bacteroidota</taxon>
        <taxon>Flavobacteriia</taxon>
        <taxon>Flavobacteriales</taxon>
        <taxon>Flavobacteriaceae</taxon>
        <taxon>Flavobacterium</taxon>
    </lineage>
</organism>
<sequence>MMKSPGFLMLFLFLSFKGFSQFELPKKTIKIAPVTNSSGTIAPTSSKTITYPSIFDKKDKLTESVSLLKKQPEEEKSVMDNKPQFENPAKAYTEKMNDMMKQEGVSREIVNSDMFLGEYTVTTFNISIACRDYGAIDGDNVSIWLNDQIVVPAIYLESGMKKYKLELKEGLNTIKIQALNTGELFPNTGQFVFYDGHEVVVTNQKWALNTGYNAIVKIRKVKGIELQLQQEEK</sequence>
<dbReference type="RefSeq" id="WP_131475314.1">
    <property type="nucleotide sequence ID" value="NZ_SJPE01000003.1"/>
</dbReference>
<protein>
    <submittedName>
        <fullName evidence="1">Uncharacterized protein</fullName>
    </submittedName>
</protein>